<feature type="transmembrane region" description="Helical" evidence="8">
    <location>
        <begin position="389"/>
        <end position="408"/>
    </location>
</feature>
<gene>
    <name evidence="9" type="ORF">PsYK624_071910</name>
</gene>
<dbReference type="GO" id="GO:0000139">
    <property type="term" value="C:Golgi membrane"/>
    <property type="evidence" value="ECO:0007669"/>
    <property type="project" value="TreeGrafter"/>
</dbReference>
<comment type="subcellular location">
    <subcellularLocation>
        <location evidence="1">Endomembrane system</location>
        <topology evidence="1">Multi-pass membrane protein</topology>
    </subcellularLocation>
</comment>
<feature type="transmembrane region" description="Helical" evidence="8">
    <location>
        <begin position="205"/>
        <end position="222"/>
    </location>
</feature>
<evidence type="ECO:0000256" key="4">
    <source>
        <dbReference type="ARBA" id="ARBA00022692"/>
    </source>
</evidence>
<evidence type="ECO:0000256" key="6">
    <source>
        <dbReference type="ARBA" id="ARBA00023136"/>
    </source>
</evidence>
<evidence type="ECO:0000313" key="10">
    <source>
        <dbReference type="Proteomes" id="UP000703269"/>
    </source>
</evidence>
<feature type="transmembrane region" description="Helical" evidence="8">
    <location>
        <begin position="242"/>
        <end position="260"/>
    </location>
</feature>
<keyword evidence="2" id="KW-0813">Transport</keyword>
<evidence type="ECO:0000256" key="8">
    <source>
        <dbReference type="SAM" id="Phobius"/>
    </source>
</evidence>
<dbReference type="GO" id="GO:0005789">
    <property type="term" value="C:endoplasmic reticulum membrane"/>
    <property type="evidence" value="ECO:0007669"/>
    <property type="project" value="TreeGrafter"/>
</dbReference>
<evidence type="ECO:0000256" key="3">
    <source>
        <dbReference type="ARBA" id="ARBA00022597"/>
    </source>
</evidence>
<keyword evidence="10" id="KW-1185">Reference proteome</keyword>
<dbReference type="InterPro" id="IPR013657">
    <property type="entry name" value="SCL35B1-4/HUT1"/>
</dbReference>
<feature type="region of interest" description="Disordered" evidence="7">
    <location>
        <begin position="415"/>
        <end position="499"/>
    </location>
</feature>
<feature type="compositionally biased region" description="Basic residues" evidence="7">
    <location>
        <begin position="434"/>
        <end position="444"/>
    </location>
</feature>
<dbReference type="GO" id="GO:0005462">
    <property type="term" value="F:UDP-N-acetylglucosamine transmembrane transporter activity"/>
    <property type="evidence" value="ECO:0007669"/>
    <property type="project" value="TreeGrafter"/>
</dbReference>
<dbReference type="Pfam" id="PF08449">
    <property type="entry name" value="UAA"/>
    <property type="match status" value="1"/>
</dbReference>
<dbReference type="OrthoDB" id="999962at2759"/>
<feature type="compositionally biased region" description="Basic and acidic residues" evidence="7">
    <location>
        <begin position="422"/>
        <end position="433"/>
    </location>
</feature>
<feature type="region of interest" description="Disordered" evidence="7">
    <location>
        <begin position="27"/>
        <end position="66"/>
    </location>
</feature>
<feature type="transmembrane region" description="Helical" evidence="8">
    <location>
        <begin position="152"/>
        <end position="174"/>
    </location>
</feature>
<reference evidence="9 10" key="1">
    <citation type="submission" date="2021-08" db="EMBL/GenBank/DDBJ databases">
        <title>Draft Genome Sequence of Phanerochaete sordida strain YK-624.</title>
        <authorList>
            <person name="Mori T."/>
            <person name="Dohra H."/>
            <person name="Suzuki T."/>
            <person name="Kawagishi H."/>
            <person name="Hirai H."/>
        </authorList>
    </citation>
    <scope>NUCLEOTIDE SEQUENCE [LARGE SCALE GENOMIC DNA]</scope>
    <source>
        <strain evidence="9 10">YK-624</strain>
    </source>
</reference>
<evidence type="ECO:0000256" key="2">
    <source>
        <dbReference type="ARBA" id="ARBA00022448"/>
    </source>
</evidence>
<proteinExistence type="predicted"/>
<sequence>MPPRTPAKKRRQPNDEHTQKLERMLAEMVVTPSPKSKQRAAQAAEKEKEKGKGKEETVEPQVKQEPSVSSLSKPIAMSIVDFSMVLSLVFGGCCSNVWTYEYLLKIESRIGTALTFSQMAFVTIQSLPRFVTFDGPYRIPRLKPRHIPLSQWAVQVLVLTAGSLLNNWAFAYHVPLTVQIVFRSAGLAVSMLFGVLFLQKRYTPAQIASVMFVTIGVMLATISTPSKPTAQDTHIDLTEYTLGIIMLTASLLMTGALGFLQERTYTRYGPHWQEGLFYTHALSLPIYIFFIPGIKFGFQSLRDASVALLDSSSSKAAILPGLHHLPPALGKFAPYLMLAVNLVTQLVCVSGVNQLTSRVSSVSTNLVLTTRKALSLCFSVWWFGNGWNAQLGAGAALVFLGSLLYTAVTARLKPAQAAGGQARDRKADVDKGNGKGKGKAKKGPKAVAREPAQKNLASKQNGEVKVKQEPASPQRPGKGKERAVPNGRAGAVKQRPKQE</sequence>
<dbReference type="PANTHER" id="PTHR10778:SF4">
    <property type="entry name" value="NUCLEOTIDE SUGAR TRANSPORTER SLC35B4"/>
    <property type="match status" value="1"/>
</dbReference>
<dbReference type="GO" id="GO:0005464">
    <property type="term" value="F:UDP-xylose transmembrane transporter activity"/>
    <property type="evidence" value="ECO:0007669"/>
    <property type="project" value="TreeGrafter"/>
</dbReference>
<feature type="transmembrane region" description="Helical" evidence="8">
    <location>
        <begin position="180"/>
        <end position="198"/>
    </location>
</feature>
<evidence type="ECO:0000256" key="1">
    <source>
        <dbReference type="ARBA" id="ARBA00004127"/>
    </source>
</evidence>
<keyword evidence="5 8" id="KW-1133">Transmembrane helix</keyword>
<dbReference type="InterPro" id="IPR037185">
    <property type="entry name" value="EmrE-like"/>
</dbReference>
<evidence type="ECO:0000313" key="9">
    <source>
        <dbReference type="EMBL" id="GJE91043.1"/>
    </source>
</evidence>
<dbReference type="SUPFAM" id="SSF103481">
    <property type="entry name" value="Multidrug resistance efflux transporter EmrE"/>
    <property type="match status" value="1"/>
</dbReference>
<dbReference type="PANTHER" id="PTHR10778">
    <property type="entry name" value="SOLUTE CARRIER FAMILY 35 MEMBER B"/>
    <property type="match status" value="1"/>
</dbReference>
<keyword evidence="6 8" id="KW-0472">Membrane</keyword>
<feature type="compositionally biased region" description="Basic and acidic residues" evidence="7">
    <location>
        <begin position="44"/>
        <end position="57"/>
    </location>
</feature>
<accession>A0A9P3G9Z0</accession>
<dbReference type="Proteomes" id="UP000703269">
    <property type="component" value="Unassembled WGS sequence"/>
</dbReference>
<dbReference type="EMBL" id="BPQB01000019">
    <property type="protein sequence ID" value="GJE91043.1"/>
    <property type="molecule type" value="Genomic_DNA"/>
</dbReference>
<name>A0A9P3G9Z0_9APHY</name>
<keyword evidence="3" id="KW-0762">Sugar transport</keyword>
<evidence type="ECO:0000256" key="7">
    <source>
        <dbReference type="SAM" id="MobiDB-lite"/>
    </source>
</evidence>
<protein>
    <submittedName>
        <fullName evidence="9">UAA-domain-containing protein</fullName>
    </submittedName>
</protein>
<dbReference type="AlphaFoldDB" id="A0A9P3G9Z0"/>
<keyword evidence="4 8" id="KW-0812">Transmembrane</keyword>
<feature type="transmembrane region" description="Helical" evidence="8">
    <location>
        <begin position="281"/>
        <end position="298"/>
    </location>
</feature>
<evidence type="ECO:0000256" key="5">
    <source>
        <dbReference type="ARBA" id="ARBA00022989"/>
    </source>
</evidence>
<organism evidence="9 10">
    <name type="scientific">Phanerochaete sordida</name>
    <dbReference type="NCBI Taxonomy" id="48140"/>
    <lineage>
        <taxon>Eukaryota</taxon>
        <taxon>Fungi</taxon>
        <taxon>Dikarya</taxon>
        <taxon>Basidiomycota</taxon>
        <taxon>Agaricomycotina</taxon>
        <taxon>Agaricomycetes</taxon>
        <taxon>Polyporales</taxon>
        <taxon>Phanerochaetaceae</taxon>
        <taxon>Phanerochaete</taxon>
    </lineage>
</organism>
<comment type="caution">
    <text evidence="9">The sequence shown here is derived from an EMBL/GenBank/DDBJ whole genome shotgun (WGS) entry which is preliminary data.</text>
</comment>